<keyword evidence="2" id="KW-1185">Reference proteome</keyword>
<proteinExistence type="predicted"/>
<name>A0A0P1B0C9_PLAHL</name>
<dbReference type="AlphaFoldDB" id="A0A0P1B0C9"/>
<organism evidence="1 2">
    <name type="scientific">Plasmopara halstedii</name>
    <name type="common">Downy mildew of sunflower</name>
    <dbReference type="NCBI Taxonomy" id="4781"/>
    <lineage>
        <taxon>Eukaryota</taxon>
        <taxon>Sar</taxon>
        <taxon>Stramenopiles</taxon>
        <taxon>Oomycota</taxon>
        <taxon>Peronosporomycetes</taxon>
        <taxon>Peronosporales</taxon>
        <taxon>Peronosporaceae</taxon>
        <taxon>Plasmopara</taxon>
    </lineage>
</organism>
<evidence type="ECO:0000313" key="2">
    <source>
        <dbReference type="Proteomes" id="UP000054928"/>
    </source>
</evidence>
<dbReference type="RefSeq" id="XP_024583302.1">
    <property type="nucleotide sequence ID" value="XM_024717843.1"/>
</dbReference>
<evidence type="ECO:0000313" key="1">
    <source>
        <dbReference type="EMBL" id="CEG46933.1"/>
    </source>
</evidence>
<protein>
    <submittedName>
        <fullName evidence="1">Uncharacterized protein</fullName>
    </submittedName>
</protein>
<sequence length="108" mass="11922">MKGNFAAMTARKIMIQRQTHKKMNPVADRNGGQLSFYQNHNSARSLTKEAISYRLLNTALSMNLKMSLNTSTTANTSCPASTYIQVEFITVSCKTHSSLVVAPFCDVS</sequence>
<accession>A0A0P1B0C9</accession>
<dbReference type="GeneID" id="36398657"/>
<dbReference type="Proteomes" id="UP000054928">
    <property type="component" value="Unassembled WGS sequence"/>
</dbReference>
<dbReference type="EMBL" id="CCYD01002371">
    <property type="protein sequence ID" value="CEG46933.1"/>
    <property type="molecule type" value="Genomic_DNA"/>
</dbReference>
<reference evidence="2" key="1">
    <citation type="submission" date="2014-09" db="EMBL/GenBank/DDBJ databases">
        <authorList>
            <person name="Sharma Rahul"/>
            <person name="Thines Marco"/>
        </authorList>
    </citation>
    <scope>NUCLEOTIDE SEQUENCE [LARGE SCALE GENOMIC DNA]</scope>
</reference>